<dbReference type="InterPro" id="IPR001611">
    <property type="entry name" value="Leu-rich_rpt"/>
</dbReference>
<sequence>MGFHGQAIYAFILHLFVSGTGVLAQSSNQGFVNLDCGLPRNENYIDNSTNLTYYSDYESISTGKSYIIATNVISPSVPRQYETVRSFPTGSRNCYTLEQAVQGERYLLRAGFMYGNYDGSNSNAILFDLHVGVNFWKTIEITNSSYTYEAEIITVAVANFVSVCLINTGRGIPFISLLEMRPLKDSIYTLANASQSLDLYERVYMGPYAVRYPSDPYDRVWQPWGPAPGWITISTKKSIVNYKDDEFEAPSAALQFAAMPANKSRELNFDFGDGHTTTEYFFIFYFSELVDLSGSNQSRILSIYLSTDTDPWAEPFSPPYLRGFYLHANGFFTGRTSYNFSLQATENSTLPPIINAIEVFTRLVSTEATTNLSDVRAITAIKNQYGVKKNWMGDPCSPVKYAWDGLTCNSRGNDPENIIGVDLSYSGLTGNISDSFALLNNLTYLDLSYNNLTGAVLYSLTTLPFLTVLNLSENQLSGRLPDPLVKRAKAGYLVLQINGNDDLCGYKNSCKGDKEMTTANIIILVMVAVPIVLISVVFIIYFFCINLSGFSSDMSMQPLRSETMSPKEEFSPAHLMGPMQYMAHEVPDMRIEGRQFTYRQLELITNNFGRVVGKGGYGIVYHGCLEDGTEVAIKVSSKASTQGRKEFFAEVRSLTKVHHKNLVALIGYCMEGEHLALVFEYMALGCLKDHLTGRTSTAIVLSWKQRLQIVYEAAKGLDYLHTGCDIIHRDVKSSNILLGQNLEAKISDFGFSKVSGSSNRMDRGSYVGLVGTPGYIDPELSTTLRHTYKSDVYSFGVVILEMLTGEPPNRNIDGDSHIAKRVASKVAKGNINAIMDPKLRGEFCQNSVWKVVDLAMRCVALSSSQRPTMVEVVLQLKECLDLETAGQPNGSIEDDVRLSSALAVKTIKFAPAAR</sequence>
<evidence type="ECO:0000256" key="14">
    <source>
        <dbReference type="SAM" id="SignalP"/>
    </source>
</evidence>
<dbReference type="EMBL" id="JAMFTS010000004">
    <property type="protein sequence ID" value="KAJ4768418.1"/>
    <property type="molecule type" value="Genomic_DNA"/>
</dbReference>
<dbReference type="Gene3D" id="3.80.10.10">
    <property type="entry name" value="Ribonuclease Inhibitor"/>
    <property type="match status" value="1"/>
</dbReference>
<accession>A0AAV8DGT4</accession>
<dbReference type="Gene3D" id="3.30.200.20">
    <property type="entry name" value="Phosphorylase Kinase, domain 1"/>
    <property type="match status" value="1"/>
</dbReference>
<evidence type="ECO:0000256" key="7">
    <source>
        <dbReference type="ARBA" id="ARBA00022741"/>
    </source>
</evidence>
<evidence type="ECO:0000256" key="6">
    <source>
        <dbReference type="ARBA" id="ARBA00022737"/>
    </source>
</evidence>
<dbReference type="InterPro" id="IPR000719">
    <property type="entry name" value="Prot_kinase_dom"/>
</dbReference>
<dbReference type="AlphaFoldDB" id="A0AAV8DGT4"/>
<keyword evidence="3" id="KW-0808">Transferase</keyword>
<dbReference type="Pfam" id="PF12819">
    <property type="entry name" value="Malectin_like"/>
    <property type="match status" value="1"/>
</dbReference>
<evidence type="ECO:0000313" key="16">
    <source>
        <dbReference type="EMBL" id="KAJ4768418.1"/>
    </source>
</evidence>
<feature type="transmembrane region" description="Helical" evidence="13">
    <location>
        <begin position="452"/>
        <end position="471"/>
    </location>
</feature>
<keyword evidence="17" id="KW-1185">Reference proteome</keyword>
<dbReference type="Pfam" id="PF00560">
    <property type="entry name" value="LRR_1"/>
    <property type="match status" value="2"/>
</dbReference>
<organism evidence="16 17">
    <name type="scientific">Rhynchospora pubera</name>
    <dbReference type="NCBI Taxonomy" id="906938"/>
    <lineage>
        <taxon>Eukaryota</taxon>
        <taxon>Viridiplantae</taxon>
        <taxon>Streptophyta</taxon>
        <taxon>Embryophyta</taxon>
        <taxon>Tracheophyta</taxon>
        <taxon>Spermatophyta</taxon>
        <taxon>Magnoliopsida</taxon>
        <taxon>Liliopsida</taxon>
        <taxon>Poales</taxon>
        <taxon>Cyperaceae</taxon>
        <taxon>Cyperoideae</taxon>
        <taxon>Rhynchosporeae</taxon>
        <taxon>Rhynchospora</taxon>
    </lineage>
</organism>
<dbReference type="PROSITE" id="PS00107">
    <property type="entry name" value="PROTEIN_KINASE_ATP"/>
    <property type="match status" value="1"/>
</dbReference>
<dbReference type="PROSITE" id="PS00108">
    <property type="entry name" value="PROTEIN_KINASE_ST"/>
    <property type="match status" value="1"/>
</dbReference>
<feature type="domain" description="Protein kinase" evidence="15">
    <location>
        <begin position="606"/>
        <end position="880"/>
    </location>
</feature>
<keyword evidence="6" id="KW-0677">Repeat</keyword>
<dbReference type="InterPro" id="IPR024788">
    <property type="entry name" value="Malectin-like_Carb-bd_dom"/>
</dbReference>
<evidence type="ECO:0000256" key="4">
    <source>
        <dbReference type="ARBA" id="ARBA00022692"/>
    </source>
</evidence>
<evidence type="ECO:0000256" key="5">
    <source>
        <dbReference type="ARBA" id="ARBA00022729"/>
    </source>
</evidence>
<dbReference type="FunFam" id="3.80.10.10:FF:000129">
    <property type="entry name" value="Leucine-rich repeat receptor-like kinase"/>
    <property type="match status" value="1"/>
</dbReference>
<keyword evidence="9 12" id="KW-0067">ATP-binding</keyword>
<keyword evidence="10 13" id="KW-1133">Transmembrane helix</keyword>
<keyword evidence="5 14" id="KW-0732">Signal</keyword>
<evidence type="ECO:0000313" key="17">
    <source>
        <dbReference type="Proteomes" id="UP001140206"/>
    </source>
</evidence>
<evidence type="ECO:0000256" key="12">
    <source>
        <dbReference type="PROSITE-ProRule" id="PRU10141"/>
    </source>
</evidence>
<evidence type="ECO:0000256" key="13">
    <source>
        <dbReference type="SAM" id="Phobius"/>
    </source>
</evidence>
<dbReference type="GO" id="GO:0004672">
    <property type="term" value="F:protein kinase activity"/>
    <property type="evidence" value="ECO:0007669"/>
    <property type="project" value="InterPro"/>
</dbReference>
<keyword evidence="8 16" id="KW-0418">Kinase</keyword>
<evidence type="ECO:0000256" key="2">
    <source>
        <dbReference type="ARBA" id="ARBA00022614"/>
    </source>
</evidence>
<keyword evidence="4 13" id="KW-0812">Transmembrane</keyword>
<dbReference type="Proteomes" id="UP001140206">
    <property type="component" value="Chromosome 4"/>
</dbReference>
<dbReference type="PANTHER" id="PTHR45631:SF204">
    <property type="entry name" value="OS01G0810800 PROTEIN"/>
    <property type="match status" value="1"/>
</dbReference>
<dbReference type="InterPro" id="IPR008271">
    <property type="entry name" value="Ser/Thr_kinase_AS"/>
</dbReference>
<feature type="transmembrane region" description="Helical" evidence="13">
    <location>
        <begin position="521"/>
        <end position="543"/>
    </location>
</feature>
<dbReference type="SUPFAM" id="SSF52058">
    <property type="entry name" value="L domain-like"/>
    <property type="match status" value="1"/>
</dbReference>
<gene>
    <name evidence="16" type="ORF">LUZ62_078793</name>
</gene>
<keyword evidence="7 12" id="KW-0547">Nucleotide-binding</keyword>
<evidence type="ECO:0000256" key="11">
    <source>
        <dbReference type="ARBA" id="ARBA00023136"/>
    </source>
</evidence>
<dbReference type="GO" id="GO:0005886">
    <property type="term" value="C:plasma membrane"/>
    <property type="evidence" value="ECO:0007669"/>
    <property type="project" value="UniProtKB-SubCell"/>
</dbReference>
<evidence type="ECO:0000259" key="15">
    <source>
        <dbReference type="PROSITE" id="PS50011"/>
    </source>
</evidence>
<keyword evidence="11 13" id="KW-0472">Membrane</keyword>
<evidence type="ECO:0000256" key="3">
    <source>
        <dbReference type="ARBA" id="ARBA00022679"/>
    </source>
</evidence>
<comment type="subcellular location">
    <subcellularLocation>
        <location evidence="1">Cell membrane</location>
        <topology evidence="1">Single-pass membrane protein</topology>
    </subcellularLocation>
</comment>
<protein>
    <submittedName>
        <fullName evidence="16">Leucine-rich repeat protein kinase family protein</fullName>
    </submittedName>
</protein>
<evidence type="ECO:0000256" key="9">
    <source>
        <dbReference type="ARBA" id="ARBA00022840"/>
    </source>
</evidence>
<name>A0AAV8DGT4_9POAL</name>
<dbReference type="FunFam" id="3.30.200.20:FF:000394">
    <property type="entry name" value="Leucine-rich repeat receptor-like protein kinase"/>
    <property type="match status" value="1"/>
</dbReference>
<evidence type="ECO:0000256" key="10">
    <source>
        <dbReference type="ARBA" id="ARBA00022989"/>
    </source>
</evidence>
<feature type="signal peptide" evidence="14">
    <location>
        <begin position="1"/>
        <end position="24"/>
    </location>
</feature>
<dbReference type="SUPFAM" id="SSF56112">
    <property type="entry name" value="Protein kinase-like (PK-like)"/>
    <property type="match status" value="1"/>
</dbReference>
<dbReference type="GO" id="GO:0005524">
    <property type="term" value="F:ATP binding"/>
    <property type="evidence" value="ECO:0007669"/>
    <property type="project" value="UniProtKB-UniRule"/>
</dbReference>
<keyword evidence="2" id="KW-0433">Leucine-rich repeat</keyword>
<evidence type="ECO:0000256" key="1">
    <source>
        <dbReference type="ARBA" id="ARBA00004162"/>
    </source>
</evidence>
<feature type="chain" id="PRO_5043507724" evidence="14">
    <location>
        <begin position="25"/>
        <end position="914"/>
    </location>
</feature>
<dbReference type="InterPro" id="IPR011009">
    <property type="entry name" value="Kinase-like_dom_sf"/>
</dbReference>
<dbReference type="SMART" id="SM00220">
    <property type="entry name" value="S_TKc"/>
    <property type="match status" value="1"/>
</dbReference>
<dbReference type="Pfam" id="PF00069">
    <property type="entry name" value="Pkinase"/>
    <property type="match status" value="1"/>
</dbReference>
<dbReference type="InterPro" id="IPR017441">
    <property type="entry name" value="Protein_kinase_ATP_BS"/>
</dbReference>
<dbReference type="PRINTS" id="PR00019">
    <property type="entry name" value="LEURICHRPT"/>
</dbReference>
<evidence type="ECO:0000256" key="8">
    <source>
        <dbReference type="ARBA" id="ARBA00022777"/>
    </source>
</evidence>
<reference evidence="16" key="1">
    <citation type="submission" date="2022-08" db="EMBL/GenBank/DDBJ databases">
        <authorList>
            <person name="Marques A."/>
        </authorList>
    </citation>
    <scope>NUCLEOTIDE SEQUENCE</scope>
    <source>
        <strain evidence="16">RhyPub2mFocal</strain>
        <tissue evidence="16">Leaves</tissue>
    </source>
</reference>
<comment type="caution">
    <text evidence="16">The sequence shown here is derived from an EMBL/GenBank/DDBJ whole genome shotgun (WGS) entry which is preliminary data.</text>
</comment>
<proteinExistence type="predicted"/>
<feature type="binding site" evidence="12">
    <location>
        <position position="634"/>
    </location>
    <ligand>
        <name>ATP</name>
        <dbReference type="ChEBI" id="CHEBI:30616"/>
    </ligand>
</feature>
<dbReference type="InterPro" id="IPR032675">
    <property type="entry name" value="LRR_dom_sf"/>
</dbReference>
<dbReference type="Gene3D" id="1.10.510.10">
    <property type="entry name" value="Transferase(Phosphotransferase) domain 1"/>
    <property type="match status" value="1"/>
</dbReference>
<dbReference type="PROSITE" id="PS50011">
    <property type="entry name" value="PROTEIN_KINASE_DOM"/>
    <property type="match status" value="1"/>
</dbReference>
<dbReference type="PANTHER" id="PTHR45631">
    <property type="entry name" value="OS07G0107800 PROTEIN-RELATED"/>
    <property type="match status" value="1"/>
</dbReference>